<name>A0A2M9XH52_9LEPT</name>
<protein>
    <recommendedName>
        <fullName evidence="7">Ribonuclease P protein component</fullName>
        <ecNumber evidence="7">3.1.26.5</ecNumber>
    </recommendedName>
</protein>
<evidence type="ECO:0000256" key="7">
    <source>
        <dbReference type="NCBIfam" id="TIGR00188"/>
    </source>
</evidence>
<dbReference type="Pfam" id="PF00825">
    <property type="entry name" value="Ribonuclease_P"/>
    <property type="match status" value="1"/>
</dbReference>
<organism evidence="8 9">
    <name type="scientific">Leptospira hartskeerlii</name>
    <dbReference type="NCBI Taxonomy" id="2023177"/>
    <lineage>
        <taxon>Bacteria</taxon>
        <taxon>Pseudomonadati</taxon>
        <taxon>Spirochaetota</taxon>
        <taxon>Spirochaetia</taxon>
        <taxon>Leptospirales</taxon>
        <taxon>Leptospiraceae</taxon>
        <taxon>Leptospira</taxon>
    </lineage>
</organism>
<evidence type="ECO:0000256" key="4">
    <source>
        <dbReference type="ARBA" id="ARBA00022759"/>
    </source>
</evidence>
<evidence type="ECO:0000256" key="1">
    <source>
        <dbReference type="ARBA" id="ARBA00002663"/>
    </source>
</evidence>
<reference evidence="8 9" key="1">
    <citation type="submission" date="2017-07" db="EMBL/GenBank/DDBJ databases">
        <title>Leptospira spp. isolated from tropical soils.</title>
        <authorList>
            <person name="Thibeaux R."/>
            <person name="Iraola G."/>
            <person name="Ferres I."/>
            <person name="Bierque E."/>
            <person name="Girault D."/>
            <person name="Soupe-Gilbert M.-E."/>
            <person name="Picardeau M."/>
            <person name="Goarant C."/>
        </authorList>
    </citation>
    <scope>NUCLEOTIDE SEQUENCE [LARGE SCALE GENOMIC DNA]</scope>
    <source>
        <strain evidence="8 9">MCA1-C-A1</strain>
    </source>
</reference>
<dbReference type="GO" id="GO:0042781">
    <property type="term" value="F:3'-tRNA processing endoribonuclease activity"/>
    <property type="evidence" value="ECO:0007669"/>
    <property type="project" value="TreeGrafter"/>
</dbReference>
<dbReference type="GO" id="GO:0000049">
    <property type="term" value="F:tRNA binding"/>
    <property type="evidence" value="ECO:0007669"/>
    <property type="project" value="InterPro"/>
</dbReference>
<dbReference type="PANTHER" id="PTHR33992:SF1">
    <property type="entry name" value="RIBONUCLEASE P PROTEIN COMPONENT"/>
    <property type="match status" value="1"/>
</dbReference>
<evidence type="ECO:0000256" key="3">
    <source>
        <dbReference type="ARBA" id="ARBA00022722"/>
    </source>
</evidence>
<dbReference type="InterPro" id="IPR014721">
    <property type="entry name" value="Ribsml_uS5_D2-typ_fold_subgr"/>
</dbReference>
<keyword evidence="3" id="KW-0540">Nuclease</keyword>
<dbReference type="PROSITE" id="PS00648">
    <property type="entry name" value="RIBONUCLEASE_P"/>
    <property type="match status" value="1"/>
</dbReference>
<comment type="caution">
    <text evidence="8">The sequence shown here is derived from an EMBL/GenBank/DDBJ whole genome shotgun (WGS) entry which is preliminary data.</text>
</comment>
<keyword evidence="2" id="KW-0819">tRNA processing</keyword>
<proteinExistence type="predicted"/>
<dbReference type="GO" id="GO:0004526">
    <property type="term" value="F:ribonuclease P activity"/>
    <property type="evidence" value="ECO:0007669"/>
    <property type="project" value="UniProtKB-UniRule"/>
</dbReference>
<dbReference type="Proteomes" id="UP000232196">
    <property type="component" value="Unassembled WGS sequence"/>
</dbReference>
<gene>
    <name evidence="8" type="primary">rnpA</name>
    <name evidence="8" type="ORF">CH357_00040</name>
</gene>
<dbReference type="Gene3D" id="3.30.230.10">
    <property type="match status" value="1"/>
</dbReference>
<dbReference type="EMBL" id="NPDN01000001">
    <property type="protein sequence ID" value="PJZ27003.1"/>
    <property type="molecule type" value="Genomic_DNA"/>
</dbReference>
<dbReference type="NCBIfam" id="TIGR00188">
    <property type="entry name" value="rnpA"/>
    <property type="match status" value="1"/>
</dbReference>
<keyword evidence="6" id="KW-0694">RNA-binding</keyword>
<keyword evidence="5" id="KW-0378">Hydrolase</keyword>
<dbReference type="PANTHER" id="PTHR33992">
    <property type="entry name" value="RIBONUCLEASE P PROTEIN COMPONENT"/>
    <property type="match status" value="1"/>
</dbReference>
<dbReference type="GO" id="GO:0030677">
    <property type="term" value="C:ribonuclease P complex"/>
    <property type="evidence" value="ECO:0007669"/>
    <property type="project" value="TreeGrafter"/>
</dbReference>
<dbReference type="InterPro" id="IPR020568">
    <property type="entry name" value="Ribosomal_Su5_D2-typ_SF"/>
</dbReference>
<dbReference type="InterPro" id="IPR000100">
    <property type="entry name" value="RNase_P"/>
</dbReference>
<dbReference type="OrthoDB" id="339191at2"/>
<comment type="function">
    <text evidence="1">RNaseP catalyzes the removal of the 5'-leader sequence from pre-tRNA to produce the mature 5'-terminus. It can also cleave other RNA substrates such as 4.5S RNA. The protein component plays an auxiliary but essential role in vivo by binding to the 5'-leader sequence and broadening the substrate specificity of the ribozyme.</text>
</comment>
<keyword evidence="4" id="KW-0255">Endonuclease</keyword>
<sequence>MEETLTSKKDIRELFASGKRVTNPPLTVIYRGNGLEQNRFLYCPERSVGKAVRRNRIRRRLRAAVAETAGFFPKGFDIAILAKPSLFEKDYTELLACLGLLARRLK</sequence>
<evidence type="ECO:0000313" key="9">
    <source>
        <dbReference type="Proteomes" id="UP000232196"/>
    </source>
</evidence>
<dbReference type="SUPFAM" id="SSF54211">
    <property type="entry name" value="Ribosomal protein S5 domain 2-like"/>
    <property type="match status" value="1"/>
</dbReference>
<evidence type="ECO:0000256" key="2">
    <source>
        <dbReference type="ARBA" id="ARBA00022694"/>
    </source>
</evidence>
<evidence type="ECO:0000256" key="5">
    <source>
        <dbReference type="ARBA" id="ARBA00022801"/>
    </source>
</evidence>
<dbReference type="AlphaFoldDB" id="A0A2M9XH52"/>
<keyword evidence="9" id="KW-1185">Reference proteome</keyword>
<evidence type="ECO:0000256" key="6">
    <source>
        <dbReference type="ARBA" id="ARBA00022884"/>
    </source>
</evidence>
<dbReference type="InterPro" id="IPR020539">
    <property type="entry name" value="RNase_P_CS"/>
</dbReference>
<accession>A0A2M9XH52</accession>
<dbReference type="RefSeq" id="WP_100704755.1">
    <property type="nucleotide sequence ID" value="NZ_NPDL01000004.1"/>
</dbReference>
<evidence type="ECO:0000313" key="8">
    <source>
        <dbReference type="EMBL" id="PJZ27003.1"/>
    </source>
</evidence>
<dbReference type="EC" id="3.1.26.5" evidence="7"/>